<dbReference type="PROSITE" id="PS51720">
    <property type="entry name" value="G_AIG1"/>
    <property type="match status" value="1"/>
</dbReference>
<feature type="domain" description="AIG1-type G" evidence="5">
    <location>
        <begin position="9"/>
        <end position="209"/>
    </location>
</feature>
<keyword evidence="2" id="KW-0547">Nucleotide-binding</keyword>
<dbReference type="GO" id="GO:0005525">
    <property type="term" value="F:GTP binding"/>
    <property type="evidence" value="ECO:0007669"/>
    <property type="project" value="UniProtKB-KW"/>
</dbReference>
<keyword evidence="6" id="KW-1185">Reference proteome</keyword>
<dbReference type="Gene3D" id="3.40.50.300">
    <property type="entry name" value="P-loop containing nucleotide triphosphate hydrolases"/>
    <property type="match status" value="1"/>
</dbReference>
<dbReference type="CDD" id="cd01852">
    <property type="entry name" value="AIG1"/>
    <property type="match status" value="1"/>
</dbReference>
<proteinExistence type="inferred from homology"/>
<evidence type="ECO:0000313" key="7">
    <source>
        <dbReference type="RefSeq" id="XP_068077048.1"/>
    </source>
</evidence>
<accession>A0AB32TQD6</accession>
<evidence type="ECO:0000256" key="3">
    <source>
        <dbReference type="ARBA" id="ARBA00023134"/>
    </source>
</evidence>
<reference evidence="7" key="1">
    <citation type="submission" date="2025-08" db="UniProtKB">
        <authorList>
            <consortium name="RefSeq"/>
        </authorList>
    </citation>
    <scope>IDENTIFICATION</scope>
    <source>
        <strain evidence="7">Tuebingen</strain>
        <tissue evidence="7">Fibroblasts and whole tissue</tissue>
    </source>
</reference>
<sequence length="283" mass="30799">MRRNSIDQPPDLRIVLLGKTGSGKSSAGNTILGQQLFTNDASLESVTNTCERGEAMIDGKKISVIDTPGRFDTRLTDKEMKKEILKCVEMSVPGPHVFLLVIRLDVKFTDEEKNAVKWIQEDFGEEAARYTVILFTHADALERQTLHQYICESADLWALLSQCGRRYHSFNNKDEENRSQVTELMEMIEKMVERNGGKHYTNEMYRKVQKKNEWLALKRKAKDYGKAALTVIGVGALAIGAVAVVVKAGGGGAAGKAVAAAGGSASVGGAAALVEAAANVKLL</sequence>
<dbReference type="KEGG" id="dre:101886664"/>
<dbReference type="InterPro" id="IPR045058">
    <property type="entry name" value="GIMA/IAN/Toc"/>
</dbReference>
<dbReference type="InterPro" id="IPR027417">
    <property type="entry name" value="P-loop_NTPase"/>
</dbReference>
<dbReference type="GeneID" id="101886664"/>
<dbReference type="SUPFAM" id="SSF52540">
    <property type="entry name" value="P-loop containing nucleoside triphosphate hydrolases"/>
    <property type="match status" value="1"/>
</dbReference>
<dbReference type="PANTHER" id="PTHR10903:SF188">
    <property type="entry name" value="GTPASE IMAP FAMILY MEMBER 2-LIKE-RELATED"/>
    <property type="match status" value="1"/>
</dbReference>
<feature type="transmembrane region" description="Helical" evidence="4">
    <location>
        <begin position="227"/>
        <end position="246"/>
    </location>
</feature>
<dbReference type="PANTHER" id="PTHR10903">
    <property type="entry name" value="GTPASE, IMAP FAMILY MEMBER-RELATED"/>
    <property type="match status" value="1"/>
</dbReference>
<dbReference type="RefSeq" id="XP_068077048.1">
    <property type="nucleotide sequence ID" value="XM_068220947.2"/>
</dbReference>
<dbReference type="Pfam" id="PF04548">
    <property type="entry name" value="AIG1"/>
    <property type="match status" value="1"/>
</dbReference>
<organism evidence="6 7">
    <name type="scientific">Danio rerio</name>
    <name type="common">Zebrafish</name>
    <name type="synonym">Brachydanio rerio</name>
    <dbReference type="NCBI Taxonomy" id="7955"/>
    <lineage>
        <taxon>Eukaryota</taxon>
        <taxon>Metazoa</taxon>
        <taxon>Chordata</taxon>
        <taxon>Craniata</taxon>
        <taxon>Vertebrata</taxon>
        <taxon>Euteleostomi</taxon>
        <taxon>Actinopterygii</taxon>
        <taxon>Neopterygii</taxon>
        <taxon>Teleostei</taxon>
        <taxon>Ostariophysi</taxon>
        <taxon>Cypriniformes</taxon>
        <taxon>Danionidae</taxon>
        <taxon>Danioninae</taxon>
        <taxon>Danio</taxon>
    </lineage>
</organism>
<comment type="similarity">
    <text evidence="1">Belongs to the TRAFAC class TrmE-Era-EngA-EngB-Septin-like GTPase superfamily. AIG1/Toc34/Toc159-like paraseptin GTPase family. IAN subfamily.</text>
</comment>
<keyword evidence="4" id="KW-1133">Transmembrane helix</keyword>
<evidence type="ECO:0000313" key="6">
    <source>
        <dbReference type="Proteomes" id="UP000000437"/>
    </source>
</evidence>
<evidence type="ECO:0000259" key="5">
    <source>
        <dbReference type="PROSITE" id="PS51720"/>
    </source>
</evidence>
<gene>
    <name evidence="7" type="primary">LOC101886664</name>
</gene>
<dbReference type="Proteomes" id="UP000000437">
    <property type="component" value="Chromosome 1"/>
</dbReference>
<protein>
    <submittedName>
        <fullName evidence="7">GTPase IMAP family member 9-like</fullName>
    </submittedName>
</protein>
<dbReference type="AlphaFoldDB" id="A0AB32TQD6"/>
<dbReference type="InterPro" id="IPR006703">
    <property type="entry name" value="G_AIG1"/>
</dbReference>
<evidence type="ECO:0000256" key="1">
    <source>
        <dbReference type="ARBA" id="ARBA00008535"/>
    </source>
</evidence>
<keyword evidence="4" id="KW-0472">Membrane</keyword>
<keyword evidence="3" id="KW-0342">GTP-binding</keyword>
<keyword evidence="4" id="KW-0812">Transmembrane</keyword>
<name>A0AB32TQD6_DANRE</name>
<dbReference type="FunFam" id="3.40.50.300:FF:000366">
    <property type="entry name" value="GTPase, IMAP family member 2"/>
    <property type="match status" value="1"/>
</dbReference>
<evidence type="ECO:0000256" key="2">
    <source>
        <dbReference type="ARBA" id="ARBA00022741"/>
    </source>
</evidence>
<evidence type="ECO:0000256" key="4">
    <source>
        <dbReference type="SAM" id="Phobius"/>
    </source>
</evidence>